<evidence type="ECO:0000313" key="6">
    <source>
        <dbReference type="EMBL" id="KAF4503056.1"/>
    </source>
</evidence>
<protein>
    <submittedName>
        <fullName evidence="6">G u mismatch-specific dna glycosylase</fullName>
    </submittedName>
</protein>
<feature type="domain" description="Serpin" evidence="5">
    <location>
        <begin position="222"/>
        <end position="353"/>
    </location>
</feature>
<dbReference type="PANTHER" id="PTHR12159">
    <property type="entry name" value="G/T AND G/U MISMATCH-SPECIFIC DNA GLYCOSYLASE"/>
    <property type="match status" value="1"/>
</dbReference>
<feature type="compositionally biased region" description="Basic and acidic residues" evidence="4">
    <location>
        <begin position="177"/>
        <end position="186"/>
    </location>
</feature>
<keyword evidence="2" id="KW-0378">Hydrolase</keyword>
<organism evidence="6 7">
    <name type="scientific">Fusarium agapanthi</name>
    <dbReference type="NCBI Taxonomy" id="1803897"/>
    <lineage>
        <taxon>Eukaryota</taxon>
        <taxon>Fungi</taxon>
        <taxon>Dikarya</taxon>
        <taxon>Ascomycota</taxon>
        <taxon>Pezizomycotina</taxon>
        <taxon>Sordariomycetes</taxon>
        <taxon>Hypocreomycetidae</taxon>
        <taxon>Hypocreales</taxon>
        <taxon>Nectriaceae</taxon>
        <taxon>Fusarium</taxon>
        <taxon>Fusarium fujikuroi species complex</taxon>
    </lineage>
</organism>
<reference evidence="6" key="1">
    <citation type="submission" date="2020-01" db="EMBL/GenBank/DDBJ databases">
        <title>Identification and distribution of gene clusters putatively required for synthesis of sphingolipid metabolism inhibitors in phylogenetically diverse species of the filamentous fungus Fusarium.</title>
        <authorList>
            <person name="Kim H.-S."/>
            <person name="Busman M."/>
            <person name="Brown D.W."/>
            <person name="Divon H."/>
            <person name="Uhlig S."/>
            <person name="Proctor R.H."/>
        </authorList>
    </citation>
    <scope>NUCLEOTIDE SEQUENCE</scope>
    <source>
        <strain evidence="6">NRRL 31653</strain>
    </source>
</reference>
<evidence type="ECO:0000256" key="4">
    <source>
        <dbReference type="SAM" id="MobiDB-lite"/>
    </source>
</evidence>
<proteinExistence type="predicted"/>
<feature type="region of interest" description="Disordered" evidence="4">
    <location>
        <begin position="1"/>
        <end position="24"/>
    </location>
</feature>
<gene>
    <name evidence="6" type="ORF">FAGAP_699</name>
</gene>
<dbReference type="InterPro" id="IPR015637">
    <property type="entry name" value="MUG/TDG"/>
</dbReference>
<dbReference type="Gene3D" id="3.40.470.10">
    <property type="entry name" value="Uracil-DNA glycosylase-like domain"/>
    <property type="match status" value="1"/>
</dbReference>
<evidence type="ECO:0000313" key="7">
    <source>
        <dbReference type="Proteomes" id="UP000737391"/>
    </source>
</evidence>
<evidence type="ECO:0000259" key="5">
    <source>
        <dbReference type="Pfam" id="PF00079"/>
    </source>
</evidence>
<accession>A0A9P5BQI2</accession>
<dbReference type="GO" id="GO:0008263">
    <property type="term" value="F:pyrimidine-specific mismatch base pair DNA N-glycosylase activity"/>
    <property type="evidence" value="ECO:0007669"/>
    <property type="project" value="TreeGrafter"/>
</dbReference>
<evidence type="ECO:0000256" key="2">
    <source>
        <dbReference type="ARBA" id="ARBA00022801"/>
    </source>
</evidence>
<evidence type="ECO:0000256" key="1">
    <source>
        <dbReference type="ARBA" id="ARBA00022763"/>
    </source>
</evidence>
<sequence>MGNTNLAGRPSKTTSELSKQEMAEGTPVLEDKIRRYKPEAVCFVGKGIWEAVWMWRYGRDPTKQEFRYGRQDETENLGRSKDGVQEQDNGGGVWDGAKVFVATSTSGLAAHLSMQEKEAIWNDLGVWVKKRRSEETRAAVDNEGFFTALPSDRGSDGKKIKAAYLQVSSDMGSKNAEPSRIRREPRQLLGPSSELGKHTRHSWEQKHLEKEELASQPSITRATRNIGWNLSQQLVAGQVDATVLTPISVIIALAMLAGAADSHRQSQLHQKLGVTESLEADVSTLYTSLTPLARQDLISLANAVFVDQSVELAPRCKKYLESFQAHSQHFLSLSDSEKDINSWISQNTLGQILVAYSAPGPCATAMSFLSTLQPPEAHGRPSLIRIIQFQDIPFA</sequence>
<keyword evidence="7" id="KW-1185">Reference proteome</keyword>
<dbReference type="Pfam" id="PF00079">
    <property type="entry name" value="Serpin"/>
    <property type="match status" value="1"/>
</dbReference>
<feature type="compositionally biased region" description="Basic and acidic residues" evidence="4">
    <location>
        <begin position="195"/>
        <end position="213"/>
    </location>
</feature>
<dbReference type="SUPFAM" id="SSF52141">
    <property type="entry name" value="Uracil-DNA glycosylase-like"/>
    <property type="match status" value="1"/>
</dbReference>
<keyword evidence="1" id="KW-0227">DNA damage</keyword>
<dbReference type="InterPro" id="IPR036186">
    <property type="entry name" value="Serpin_sf"/>
</dbReference>
<feature type="compositionally biased region" description="Polar residues" evidence="4">
    <location>
        <begin position="1"/>
        <end position="17"/>
    </location>
</feature>
<dbReference type="Proteomes" id="UP000737391">
    <property type="component" value="Unassembled WGS sequence"/>
</dbReference>
<comment type="caution">
    <text evidence="6">The sequence shown here is derived from an EMBL/GenBank/DDBJ whole genome shotgun (WGS) entry which is preliminary data.</text>
</comment>
<dbReference type="SUPFAM" id="SSF56574">
    <property type="entry name" value="Serpins"/>
    <property type="match status" value="1"/>
</dbReference>
<feature type="region of interest" description="Disordered" evidence="4">
    <location>
        <begin position="169"/>
        <end position="216"/>
    </location>
</feature>
<dbReference type="InterPro" id="IPR042178">
    <property type="entry name" value="Serpin_sf_1"/>
</dbReference>
<name>A0A9P5BQI2_9HYPO</name>
<dbReference type="PANTHER" id="PTHR12159:SF9">
    <property type="entry name" value="G_T MISMATCH-SPECIFIC THYMINE DNA GLYCOSYLASE"/>
    <property type="match status" value="1"/>
</dbReference>
<dbReference type="InterPro" id="IPR023796">
    <property type="entry name" value="Serpin_dom"/>
</dbReference>
<dbReference type="CDD" id="cd10028">
    <property type="entry name" value="UDG-F2_TDG_MUG"/>
    <property type="match status" value="1"/>
</dbReference>
<dbReference type="Gene3D" id="3.30.497.10">
    <property type="entry name" value="Antithrombin, subunit I, domain 2"/>
    <property type="match status" value="1"/>
</dbReference>
<evidence type="ECO:0000256" key="3">
    <source>
        <dbReference type="ARBA" id="ARBA00023204"/>
    </source>
</evidence>
<dbReference type="InterPro" id="IPR036895">
    <property type="entry name" value="Uracil-DNA_glycosylase-like_sf"/>
</dbReference>
<dbReference type="GO" id="GO:0004844">
    <property type="term" value="F:uracil DNA N-glycosylase activity"/>
    <property type="evidence" value="ECO:0007669"/>
    <property type="project" value="TreeGrafter"/>
</dbReference>
<dbReference type="OrthoDB" id="565731at2759"/>
<keyword evidence="3" id="KW-0234">DNA repair</keyword>
<dbReference type="GO" id="GO:0006285">
    <property type="term" value="P:base-excision repair, AP site formation"/>
    <property type="evidence" value="ECO:0007669"/>
    <property type="project" value="InterPro"/>
</dbReference>
<dbReference type="EMBL" id="LUFC02000039">
    <property type="protein sequence ID" value="KAF4503056.1"/>
    <property type="molecule type" value="Genomic_DNA"/>
</dbReference>
<dbReference type="AlphaFoldDB" id="A0A9P5BQI2"/>